<name>A0A1W6Z050_9BORD</name>
<feature type="compositionally biased region" description="Low complexity" evidence="1">
    <location>
        <begin position="36"/>
        <end position="47"/>
    </location>
</feature>
<feature type="region of interest" description="Disordered" evidence="1">
    <location>
        <begin position="19"/>
        <end position="68"/>
    </location>
</feature>
<evidence type="ECO:0000313" key="2">
    <source>
        <dbReference type="EMBL" id="ARP86688.1"/>
    </source>
</evidence>
<protein>
    <submittedName>
        <fullName evidence="2">Uncharacterized protein</fullName>
    </submittedName>
</protein>
<evidence type="ECO:0000313" key="3">
    <source>
        <dbReference type="Proteomes" id="UP000194139"/>
    </source>
</evidence>
<dbReference type="EMBL" id="CP021109">
    <property type="protein sequence ID" value="ARP86688.1"/>
    <property type="molecule type" value="Genomic_DNA"/>
</dbReference>
<dbReference type="RefSeq" id="WP_086072411.1">
    <property type="nucleotide sequence ID" value="NZ_CP021109.1"/>
</dbReference>
<feature type="compositionally biased region" description="Basic and acidic residues" evidence="1">
    <location>
        <begin position="56"/>
        <end position="68"/>
    </location>
</feature>
<organism evidence="2 3">
    <name type="scientific">Bordetella genomosp. 9</name>
    <dbReference type="NCBI Taxonomy" id="1416803"/>
    <lineage>
        <taxon>Bacteria</taxon>
        <taxon>Pseudomonadati</taxon>
        <taxon>Pseudomonadota</taxon>
        <taxon>Betaproteobacteria</taxon>
        <taxon>Burkholderiales</taxon>
        <taxon>Alcaligenaceae</taxon>
        <taxon>Bordetella</taxon>
    </lineage>
</organism>
<proteinExistence type="predicted"/>
<gene>
    <name evidence="2" type="ORF">CAL13_11060</name>
</gene>
<accession>A0A1W6Z050</accession>
<dbReference type="Proteomes" id="UP000194139">
    <property type="component" value="Chromosome"/>
</dbReference>
<sequence length="68" mass="6895">MNELLTGFVGAELTLLGVPGKSAPAPRQTPAVPKNAATSAGAETAGTDEPGAEPAVRFHQDDYRTAAC</sequence>
<dbReference type="AlphaFoldDB" id="A0A1W6Z050"/>
<reference evidence="2 3" key="1">
    <citation type="submission" date="2017-05" db="EMBL/GenBank/DDBJ databases">
        <title>Complete and WGS of Bordetella genogroups.</title>
        <authorList>
            <person name="Spilker T."/>
            <person name="LiPuma J."/>
        </authorList>
    </citation>
    <scope>NUCLEOTIDE SEQUENCE [LARGE SCALE GENOMIC DNA]</scope>
    <source>
        <strain evidence="2 3">AU17164</strain>
    </source>
</reference>
<keyword evidence="3" id="KW-1185">Reference proteome</keyword>
<evidence type="ECO:0000256" key="1">
    <source>
        <dbReference type="SAM" id="MobiDB-lite"/>
    </source>
</evidence>